<organism evidence="1 2">
    <name type="scientific">Chromobacterium vaccinii</name>
    <dbReference type="NCBI Taxonomy" id="1108595"/>
    <lineage>
        <taxon>Bacteria</taxon>
        <taxon>Pseudomonadati</taxon>
        <taxon>Pseudomonadota</taxon>
        <taxon>Betaproteobacteria</taxon>
        <taxon>Neisseriales</taxon>
        <taxon>Chromobacteriaceae</taxon>
        <taxon>Chromobacterium</taxon>
    </lineage>
</organism>
<keyword evidence="2" id="KW-1185">Reference proteome</keyword>
<accession>A0ABV0FCP1</accession>
<evidence type="ECO:0000313" key="1">
    <source>
        <dbReference type="EMBL" id="MEO2216995.1"/>
    </source>
</evidence>
<comment type="caution">
    <text evidence="1">The sequence shown here is derived from an EMBL/GenBank/DDBJ whole genome shotgun (WGS) entry which is preliminary data.</text>
</comment>
<sequence length="250" mass="26713">MTTIQSSGAASTWTSALQTVSVKIQNTGASVPFQAEASANAGQAQSAPDTYGMSKELLQLIKRYDVRNISVGDLSQLAMLMGSDGHASQEAVAMISSLQVDMGKSATFDAASYFQEEMDAVSRDQASGKMQFQPSAIQGYQGAQQLMQKLAAFHDALQKDDSIQAAPEDGLQQVIGSRKLDFWISERLQGMVGNHGQQDWDGISGALQKLGVRLSATADNANVAQKLDSAWQDYQKWSAASAKPSIDVIA</sequence>
<evidence type="ECO:0008006" key="3">
    <source>
        <dbReference type="Google" id="ProtNLM"/>
    </source>
</evidence>
<dbReference type="EMBL" id="JBDOJC010000001">
    <property type="protein sequence ID" value="MEO2216995.1"/>
    <property type="molecule type" value="Genomic_DNA"/>
</dbReference>
<evidence type="ECO:0000313" key="2">
    <source>
        <dbReference type="Proteomes" id="UP001455709"/>
    </source>
</evidence>
<name>A0ABV0FCP1_9NEIS</name>
<proteinExistence type="predicted"/>
<protein>
    <recommendedName>
        <fullName evidence="3">DUF5610 domain-containing protein</fullName>
    </recommendedName>
</protein>
<gene>
    <name evidence="1" type="ORF">ABGV49_08040</name>
</gene>
<reference evidence="1 2" key="1">
    <citation type="submission" date="2024-05" db="EMBL/GenBank/DDBJ databases">
        <authorList>
            <person name="De Oliveira J.P."/>
            <person name="Noriler S.A."/>
            <person name="De Oliveira A.G."/>
            <person name="Sipoli D.S."/>
        </authorList>
    </citation>
    <scope>NUCLEOTIDE SEQUENCE [LARGE SCALE GENOMIC DNA]</scope>
    <source>
        <strain evidence="1 2">LABIM189</strain>
    </source>
</reference>
<dbReference type="RefSeq" id="WP_347370301.1">
    <property type="nucleotide sequence ID" value="NZ_JBDOJC010000001.1"/>
</dbReference>
<dbReference type="Proteomes" id="UP001455709">
    <property type="component" value="Unassembled WGS sequence"/>
</dbReference>